<protein>
    <submittedName>
        <fullName evidence="2">Phytanoyl-CoA dioxygenase</fullName>
    </submittedName>
</protein>
<comment type="cofactor">
    <cofactor evidence="1">
        <name>Fe(2+)</name>
        <dbReference type="ChEBI" id="CHEBI:29033"/>
    </cofactor>
</comment>
<organism evidence="2 3">
    <name type="scientific">Flavobacterium cyanobacteriorum</name>
    <dbReference type="NCBI Taxonomy" id="2022802"/>
    <lineage>
        <taxon>Bacteria</taxon>
        <taxon>Pseudomonadati</taxon>
        <taxon>Bacteroidota</taxon>
        <taxon>Flavobacteriia</taxon>
        <taxon>Flavobacteriales</taxon>
        <taxon>Flavobacteriaceae</taxon>
        <taxon>Flavobacterium</taxon>
    </lineage>
</organism>
<keyword evidence="2" id="KW-0560">Oxidoreductase</keyword>
<dbReference type="InterPro" id="IPR008775">
    <property type="entry name" value="Phytyl_CoA_dOase-like"/>
</dbReference>
<gene>
    <name evidence="2" type="ORF">CHU92_01970</name>
</gene>
<dbReference type="PANTHER" id="PTHR20883:SF48">
    <property type="entry name" value="ECTOINE DIOXYGENASE"/>
    <property type="match status" value="1"/>
</dbReference>
<dbReference type="RefSeq" id="WP_094412072.1">
    <property type="nucleotide sequence ID" value="NZ_NOXV01000138.1"/>
</dbReference>
<name>A0A255ZX74_9FLAO</name>
<evidence type="ECO:0000313" key="2">
    <source>
        <dbReference type="EMBL" id="OYQ45504.1"/>
    </source>
</evidence>
<keyword evidence="3" id="KW-1185">Reference proteome</keyword>
<keyword evidence="2" id="KW-0223">Dioxygenase</keyword>
<dbReference type="EMBL" id="NOXV01000138">
    <property type="protein sequence ID" value="OYQ45504.1"/>
    <property type="molecule type" value="Genomic_DNA"/>
</dbReference>
<dbReference type="GO" id="GO:0016706">
    <property type="term" value="F:2-oxoglutarate-dependent dioxygenase activity"/>
    <property type="evidence" value="ECO:0007669"/>
    <property type="project" value="UniProtKB-ARBA"/>
</dbReference>
<proteinExistence type="predicted"/>
<sequence>MEVASVHKADVAEKGFTVVDDVYSAEEIAAVIAAIEAADTSGTTFRKTGDLFAVRQFLKEFPELQDIIFNIKLKNIIRSLFGENYFVVKSIYFDKPPASNWYVACHQDLTISVKERIETNGYGPWTKKQGQFAVQPPVEILENIITIRLHLDNTNEANGALKVFPGSHLNKIYRPENINRIKEPGEFCNVKKGGIMIMKPLLMHSSGRTQNKERRRVIHIEFSSVSLPEPLQWAEQMFY</sequence>
<dbReference type="Proteomes" id="UP000216605">
    <property type="component" value="Unassembled WGS sequence"/>
</dbReference>
<dbReference type="PANTHER" id="PTHR20883">
    <property type="entry name" value="PHYTANOYL-COA DIOXYGENASE DOMAIN CONTAINING 1"/>
    <property type="match status" value="1"/>
</dbReference>
<comment type="caution">
    <text evidence="2">The sequence shown here is derived from an EMBL/GenBank/DDBJ whole genome shotgun (WGS) entry which is preliminary data.</text>
</comment>
<evidence type="ECO:0000313" key="3">
    <source>
        <dbReference type="Proteomes" id="UP000216605"/>
    </source>
</evidence>
<dbReference type="OrthoDB" id="9791262at2"/>
<accession>A0A255ZX74</accession>
<dbReference type="Gene3D" id="2.60.120.620">
    <property type="entry name" value="q2cbj1_9rhob like domain"/>
    <property type="match status" value="1"/>
</dbReference>
<dbReference type="AlphaFoldDB" id="A0A255ZX74"/>
<dbReference type="SUPFAM" id="SSF51197">
    <property type="entry name" value="Clavaminate synthase-like"/>
    <property type="match status" value="1"/>
</dbReference>
<dbReference type="Pfam" id="PF05721">
    <property type="entry name" value="PhyH"/>
    <property type="match status" value="1"/>
</dbReference>
<evidence type="ECO:0000256" key="1">
    <source>
        <dbReference type="ARBA" id="ARBA00001954"/>
    </source>
</evidence>
<dbReference type="GO" id="GO:0005506">
    <property type="term" value="F:iron ion binding"/>
    <property type="evidence" value="ECO:0007669"/>
    <property type="project" value="UniProtKB-ARBA"/>
</dbReference>
<reference evidence="2 3" key="1">
    <citation type="submission" date="2017-07" db="EMBL/GenBank/DDBJ databases">
        <title>Flavobacterium cyanobacteriorum sp. nov., isolated from cyanobacterial aggregates in a eutrophic lake.</title>
        <authorList>
            <person name="Cai H."/>
        </authorList>
    </citation>
    <scope>NUCLEOTIDE SEQUENCE [LARGE SCALE GENOMIC DNA]</scope>
    <source>
        <strain evidence="2 3">TH021</strain>
    </source>
</reference>